<dbReference type="EMBL" id="JRVJ01000005">
    <property type="protein sequence ID" value="KGM18768.1"/>
    <property type="molecule type" value="Genomic_DNA"/>
</dbReference>
<evidence type="ECO:0000259" key="6">
    <source>
        <dbReference type="Pfam" id="PF00251"/>
    </source>
</evidence>
<proteinExistence type="inferred from homology"/>
<dbReference type="InterPro" id="IPR013320">
    <property type="entry name" value="ConA-like_dom_sf"/>
</dbReference>
<comment type="similarity">
    <text evidence="1 5">Belongs to the glycosyl hydrolase 32 family.</text>
</comment>
<name>A0A0A2DHU8_9CORY</name>
<sequence length="502" mass="53743">MENSLRLNRPELHITAETGVLEAPAGAIFADGAIHVFHQFRPTPTSGAKWAHQVASSVAYDWDVCDDVLAPEGDEIDILAGSSVGTDEGVELFFVSTTADQSEATGRGELLGSEIDHGDKGARQFQIQRAAIDNISEMIDVSDDPSTIDPHVRRLGPISIDDSAYAVRNLVTPCVIPHEQFGGWVMVALALEGETEARIVVLSSTDRQNWKVEGPLQLEGNAKLPTSRPFAPRIVRMDDVVTGEAKDVVVVTFPNESTPSRETAGYLVGTLQGNTLHVSTDFRPLDFGPDFTRPRIIQGESTVMFGLVGTHPQAVGVDSWANCLSAPRHLTLADGKLYQDIVGAPAAVRGFSDYGIIYTAQLDASQGKVVADLVNQDGKVVLTITYAANEISIARNGVNTVSAPLDDADSDTLAIFVDGPVCEVFADGGSATLTSTVLSEQPASAIEVKAHDGAKVIASMRTKGKEIQRRNAGLTSPEEQERFMREALLADRELATGVDEEL</sequence>
<keyword evidence="9" id="KW-1185">Reference proteome</keyword>
<dbReference type="Gene3D" id="2.60.120.560">
    <property type="entry name" value="Exo-inulinase, domain 1"/>
    <property type="match status" value="1"/>
</dbReference>
<feature type="domain" description="Glycosyl hydrolase family 32 C-terminal" evidence="7">
    <location>
        <begin position="384"/>
        <end position="459"/>
    </location>
</feature>
<protein>
    <recommendedName>
        <fullName evidence="2">beta-fructofuranosidase</fullName>
        <ecNumber evidence="2">3.2.1.26</ecNumber>
    </recommendedName>
</protein>
<dbReference type="InterPro" id="IPR001362">
    <property type="entry name" value="Glyco_hydro_32"/>
</dbReference>
<dbReference type="Proteomes" id="UP000030145">
    <property type="component" value="Unassembled WGS sequence"/>
</dbReference>
<reference evidence="8 9" key="1">
    <citation type="submission" date="2014-10" db="EMBL/GenBank/DDBJ databases">
        <title>Whole Genome sequence of Corynebacterium auriscanis strain CIP 106629.</title>
        <authorList>
            <person name="Hassan S.S."/>
            <person name="Jamal S.B."/>
            <person name="Tiwari S."/>
            <person name="Oliveira L.D.C."/>
            <person name="Souza F."/>
            <person name="Mariano D.C."/>
            <person name="Almeida S."/>
            <person name="Dorella F."/>
            <person name="Pereira F."/>
            <person name="Carvalho A."/>
            <person name="Leal C.A."/>
            <person name="Soares S.D.C."/>
            <person name="Figueiredo H.C."/>
            <person name="Silva A."/>
            <person name="Azevedo V.A."/>
        </authorList>
    </citation>
    <scope>NUCLEOTIDE SEQUENCE [LARGE SCALE GENOMIC DNA]</scope>
    <source>
        <strain evidence="8 9">CIP 106629</strain>
    </source>
</reference>
<dbReference type="Gene3D" id="2.115.10.20">
    <property type="entry name" value="Glycosyl hydrolase domain, family 43"/>
    <property type="match status" value="1"/>
</dbReference>
<evidence type="ECO:0000256" key="5">
    <source>
        <dbReference type="RuleBase" id="RU362110"/>
    </source>
</evidence>
<dbReference type="AlphaFoldDB" id="A0A0A2DHU8"/>
<evidence type="ECO:0000256" key="1">
    <source>
        <dbReference type="ARBA" id="ARBA00009902"/>
    </source>
</evidence>
<dbReference type="SMART" id="SM00640">
    <property type="entry name" value="Glyco_32"/>
    <property type="match status" value="1"/>
</dbReference>
<feature type="domain" description="Glycosyl hydrolase family 32 N-terminal" evidence="6">
    <location>
        <begin position="13"/>
        <end position="339"/>
    </location>
</feature>
<dbReference type="GO" id="GO:0005975">
    <property type="term" value="P:carbohydrate metabolic process"/>
    <property type="evidence" value="ECO:0007669"/>
    <property type="project" value="InterPro"/>
</dbReference>
<dbReference type="Pfam" id="PF00251">
    <property type="entry name" value="Glyco_hydro_32N"/>
    <property type="match status" value="1"/>
</dbReference>
<evidence type="ECO:0000313" key="8">
    <source>
        <dbReference type="EMBL" id="KGM18768.1"/>
    </source>
</evidence>
<comment type="caution">
    <text evidence="8">The sequence shown here is derived from an EMBL/GenBank/DDBJ whole genome shotgun (WGS) entry which is preliminary data.</text>
</comment>
<accession>A0A0A2DHU8</accession>
<evidence type="ECO:0000256" key="2">
    <source>
        <dbReference type="ARBA" id="ARBA00012758"/>
    </source>
</evidence>
<dbReference type="InterPro" id="IPR013189">
    <property type="entry name" value="Glyco_hydro_32_C"/>
</dbReference>
<dbReference type="EC" id="3.2.1.26" evidence="2"/>
<dbReference type="RefSeq" id="WP_035114149.1">
    <property type="nucleotide sequence ID" value="NZ_CP047046.1"/>
</dbReference>
<dbReference type="GO" id="GO:0004564">
    <property type="term" value="F:beta-fructofuranosidase activity"/>
    <property type="evidence" value="ECO:0007669"/>
    <property type="project" value="UniProtKB-EC"/>
</dbReference>
<dbReference type="InterPro" id="IPR013148">
    <property type="entry name" value="Glyco_hydro_32_N"/>
</dbReference>
<gene>
    <name evidence="8" type="ORF">MA47_05585</name>
</gene>
<evidence type="ECO:0000259" key="7">
    <source>
        <dbReference type="Pfam" id="PF08244"/>
    </source>
</evidence>
<evidence type="ECO:0000256" key="3">
    <source>
        <dbReference type="ARBA" id="ARBA00022801"/>
    </source>
</evidence>
<keyword evidence="4 5" id="KW-0326">Glycosidase</keyword>
<dbReference type="InterPro" id="IPR023296">
    <property type="entry name" value="Glyco_hydro_beta-prop_sf"/>
</dbReference>
<dbReference type="PANTHER" id="PTHR43101:SF1">
    <property type="entry name" value="BETA-FRUCTOSIDASE"/>
    <property type="match status" value="1"/>
</dbReference>
<organism evidence="8 9">
    <name type="scientific">Corynebacterium auriscanis</name>
    <dbReference type="NCBI Taxonomy" id="99807"/>
    <lineage>
        <taxon>Bacteria</taxon>
        <taxon>Bacillati</taxon>
        <taxon>Actinomycetota</taxon>
        <taxon>Actinomycetes</taxon>
        <taxon>Mycobacteriales</taxon>
        <taxon>Corynebacteriaceae</taxon>
        <taxon>Corynebacterium</taxon>
    </lineage>
</organism>
<dbReference type="PANTHER" id="PTHR43101">
    <property type="entry name" value="BETA-FRUCTOSIDASE"/>
    <property type="match status" value="1"/>
</dbReference>
<dbReference type="SUPFAM" id="SSF75005">
    <property type="entry name" value="Arabinanase/levansucrase/invertase"/>
    <property type="match status" value="1"/>
</dbReference>
<dbReference type="InterPro" id="IPR051214">
    <property type="entry name" value="GH32_Enzymes"/>
</dbReference>
<dbReference type="SUPFAM" id="SSF49899">
    <property type="entry name" value="Concanavalin A-like lectins/glucanases"/>
    <property type="match status" value="1"/>
</dbReference>
<evidence type="ECO:0000313" key="9">
    <source>
        <dbReference type="Proteomes" id="UP000030145"/>
    </source>
</evidence>
<evidence type="ECO:0000256" key="4">
    <source>
        <dbReference type="ARBA" id="ARBA00023295"/>
    </source>
</evidence>
<dbReference type="GeneID" id="300553190"/>
<keyword evidence="3 5" id="KW-0378">Hydrolase</keyword>
<dbReference type="Pfam" id="PF08244">
    <property type="entry name" value="Glyco_hydro_32C"/>
    <property type="match status" value="1"/>
</dbReference>